<dbReference type="EMBL" id="JAFBEE010000027">
    <property type="protein sequence ID" value="MBM7616205.1"/>
    <property type="molecule type" value="Genomic_DNA"/>
</dbReference>
<dbReference type="RefSeq" id="WP_204404188.1">
    <property type="nucleotide sequence ID" value="NZ_JAFBEE010000027.1"/>
</dbReference>
<name>A0ABS2NTB3_9FIRM</name>
<sequence length="281" mass="33044">MMRFSDSLRNQVEDQLDDLILSIELNSQQGNVNKTFLVQTATSKYILQTKKDIDIKDINQYLVDLYTTAGFYLEGNSFRFRNYNEKAEFHKQCNNLKLKVPKLYGCGENYLLTEYIEGTNYIEYSEILSKKCLFNLFRMIQNAHSNNIILGDRWGGNTMISPLGEVYFIDFDIQYTYDDIQQLNNCKNFEIAVLTYDLILYGKNRIYTLDIIIKIFTSFWFEKSYDVLKVIDYLYGYSRFYTSADKPFSPTSLSIKEHIDVLRCVDLLKIAALDNYRKIIV</sequence>
<evidence type="ECO:0000313" key="1">
    <source>
        <dbReference type="EMBL" id="MBM7616205.1"/>
    </source>
</evidence>
<dbReference type="SUPFAM" id="SSF56112">
    <property type="entry name" value="Protein kinase-like (PK-like)"/>
    <property type="match status" value="1"/>
</dbReference>
<reference evidence="1 2" key="1">
    <citation type="submission" date="2021-01" db="EMBL/GenBank/DDBJ databases">
        <title>Genomic Encyclopedia of Type Strains, Phase IV (KMG-IV): sequencing the most valuable type-strain genomes for metagenomic binning, comparative biology and taxonomic classification.</title>
        <authorList>
            <person name="Goeker M."/>
        </authorList>
    </citation>
    <scope>NUCLEOTIDE SEQUENCE [LARGE SCALE GENOMIC DNA]</scope>
    <source>
        <strain evidence="1 2">DSM 25890</strain>
    </source>
</reference>
<accession>A0ABS2NTB3</accession>
<organism evidence="1 2">
    <name type="scientific">Alkaliphilus hydrothermalis</name>
    <dbReference type="NCBI Taxonomy" id="1482730"/>
    <lineage>
        <taxon>Bacteria</taxon>
        <taxon>Bacillati</taxon>
        <taxon>Bacillota</taxon>
        <taxon>Clostridia</taxon>
        <taxon>Peptostreptococcales</taxon>
        <taxon>Natronincolaceae</taxon>
        <taxon>Alkaliphilus</taxon>
    </lineage>
</organism>
<protein>
    <submittedName>
        <fullName evidence="1">Uncharacterized protein</fullName>
    </submittedName>
</protein>
<gene>
    <name evidence="1" type="ORF">JOC73_002787</name>
</gene>
<proteinExistence type="predicted"/>
<dbReference type="Proteomes" id="UP001314796">
    <property type="component" value="Unassembled WGS sequence"/>
</dbReference>
<comment type="caution">
    <text evidence="1">The sequence shown here is derived from an EMBL/GenBank/DDBJ whole genome shotgun (WGS) entry which is preliminary data.</text>
</comment>
<dbReference type="InterPro" id="IPR011009">
    <property type="entry name" value="Kinase-like_dom_sf"/>
</dbReference>
<keyword evidence="2" id="KW-1185">Reference proteome</keyword>
<evidence type="ECO:0000313" key="2">
    <source>
        <dbReference type="Proteomes" id="UP001314796"/>
    </source>
</evidence>